<dbReference type="InterPro" id="IPR056650">
    <property type="entry name" value="DUF7748"/>
</dbReference>
<accession>A0A8T0H0T7</accession>
<comment type="caution">
    <text evidence="3">The sequence shown here is derived from an EMBL/GenBank/DDBJ whole genome shotgun (WGS) entry which is preliminary data.</text>
</comment>
<evidence type="ECO:0000259" key="2">
    <source>
        <dbReference type="Pfam" id="PF24928"/>
    </source>
</evidence>
<reference evidence="3" key="1">
    <citation type="submission" date="2020-06" db="EMBL/GenBank/DDBJ databases">
        <title>WGS assembly of Ceratodon purpureus strain R40.</title>
        <authorList>
            <person name="Carey S.B."/>
            <person name="Jenkins J."/>
            <person name="Shu S."/>
            <person name="Lovell J.T."/>
            <person name="Sreedasyam A."/>
            <person name="Maumus F."/>
            <person name="Tiley G.P."/>
            <person name="Fernandez-Pozo N."/>
            <person name="Barry K."/>
            <person name="Chen C."/>
            <person name="Wang M."/>
            <person name="Lipzen A."/>
            <person name="Daum C."/>
            <person name="Saski C.A."/>
            <person name="Payton A.C."/>
            <person name="Mcbreen J.C."/>
            <person name="Conrad R.E."/>
            <person name="Kollar L.M."/>
            <person name="Olsson S."/>
            <person name="Huttunen S."/>
            <person name="Landis J.B."/>
            <person name="Wickett N.J."/>
            <person name="Johnson M.G."/>
            <person name="Rensing S.A."/>
            <person name="Grimwood J."/>
            <person name="Schmutz J."/>
            <person name="Mcdaniel S.F."/>
        </authorList>
    </citation>
    <scope>NUCLEOTIDE SEQUENCE</scope>
    <source>
        <strain evidence="3">R40</strain>
    </source>
</reference>
<organism evidence="3 4">
    <name type="scientific">Ceratodon purpureus</name>
    <name type="common">Fire moss</name>
    <name type="synonym">Dicranum purpureum</name>
    <dbReference type="NCBI Taxonomy" id="3225"/>
    <lineage>
        <taxon>Eukaryota</taxon>
        <taxon>Viridiplantae</taxon>
        <taxon>Streptophyta</taxon>
        <taxon>Embryophyta</taxon>
        <taxon>Bryophyta</taxon>
        <taxon>Bryophytina</taxon>
        <taxon>Bryopsida</taxon>
        <taxon>Dicranidae</taxon>
        <taxon>Pseudoditrichales</taxon>
        <taxon>Ditrichaceae</taxon>
        <taxon>Ceratodon</taxon>
    </lineage>
</organism>
<protein>
    <recommendedName>
        <fullName evidence="2">DUF7748 domain-containing protein</fullName>
    </recommendedName>
</protein>
<dbReference type="EMBL" id="CM026429">
    <property type="protein sequence ID" value="KAG0563974.1"/>
    <property type="molecule type" value="Genomic_DNA"/>
</dbReference>
<feature type="region of interest" description="Disordered" evidence="1">
    <location>
        <begin position="91"/>
        <end position="110"/>
    </location>
</feature>
<dbReference type="AlphaFoldDB" id="A0A8T0H0T7"/>
<sequence length="127" mass="14510">MTLTTTFINKTTFDIKLKEGNAGVYRELTILKGLPTEDAEPTADNRLVQEFDERSTYREFKVATVSRSRSRIHITSDFILDNAVINMVPNPQRPEGFEVKGDPRSSVRSDSSPLAIFSFIWSKLRRK</sequence>
<dbReference type="Proteomes" id="UP000822688">
    <property type="component" value="Chromosome 8"/>
</dbReference>
<feature type="compositionally biased region" description="Basic and acidic residues" evidence="1">
    <location>
        <begin position="95"/>
        <end position="107"/>
    </location>
</feature>
<proteinExistence type="predicted"/>
<dbReference type="Pfam" id="PF24928">
    <property type="entry name" value="DUF7748"/>
    <property type="match status" value="1"/>
</dbReference>
<evidence type="ECO:0000313" key="4">
    <source>
        <dbReference type="Proteomes" id="UP000822688"/>
    </source>
</evidence>
<name>A0A8T0H0T7_CERPU</name>
<feature type="domain" description="DUF7748" evidence="2">
    <location>
        <begin position="3"/>
        <end position="104"/>
    </location>
</feature>
<evidence type="ECO:0000256" key="1">
    <source>
        <dbReference type="SAM" id="MobiDB-lite"/>
    </source>
</evidence>
<evidence type="ECO:0000313" key="3">
    <source>
        <dbReference type="EMBL" id="KAG0563974.1"/>
    </source>
</evidence>
<keyword evidence="4" id="KW-1185">Reference proteome</keyword>
<gene>
    <name evidence="3" type="ORF">KC19_8G072700</name>
</gene>